<dbReference type="GO" id="GO:0006952">
    <property type="term" value="P:defense response"/>
    <property type="evidence" value="ECO:0007669"/>
    <property type="project" value="UniProtKB-KW"/>
</dbReference>
<protein>
    <submittedName>
        <fullName evidence="4">Putative Disease resistance protein RPS2</fullName>
    </submittedName>
</protein>
<dbReference type="Gene3D" id="3.40.50.300">
    <property type="entry name" value="P-loop containing nucleotide triphosphate hydrolases"/>
    <property type="match status" value="1"/>
</dbReference>
<dbReference type="PANTHER" id="PTHR36766:SF41">
    <property type="entry name" value="AAA+ ATPASE DOMAIN-CONTAINING PROTEIN"/>
    <property type="match status" value="1"/>
</dbReference>
<name>A0A5B7B173_DAVIN</name>
<evidence type="ECO:0000256" key="2">
    <source>
        <dbReference type="ARBA" id="ARBA00022821"/>
    </source>
</evidence>
<dbReference type="Pfam" id="PF00931">
    <property type="entry name" value="NB-ARC"/>
    <property type="match status" value="1"/>
</dbReference>
<dbReference type="InterPro" id="IPR002182">
    <property type="entry name" value="NB-ARC"/>
</dbReference>
<dbReference type="Gene3D" id="1.10.8.430">
    <property type="entry name" value="Helical domain of apoptotic protease-activating factors"/>
    <property type="match status" value="1"/>
</dbReference>
<gene>
    <name evidence="4" type="ORF">Din_030762</name>
</gene>
<evidence type="ECO:0000259" key="3">
    <source>
        <dbReference type="Pfam" id="PF00931"/>
    </source>
</evidence>
<feature type="domain" description="NB-ARC" evidence="3">
    <location>
        <begin position="4"/>
        <end position="129"/>
    </location>
</feature>
<organism evidence="4">
    <name type="scientific">Davidia involucrata</name>
    <name type="common">Dove tree</name>
    <dbReference type="NCBI Taxonomy" id="16924"/>
    <lineage>
        <taxon>Eukaryota</taxon>
        <taxon>Viridiplantae</taxon>
        <taxon>Streptophyta</taxon>
        <taxon>Embryophyta</taxon>
        <taxon>Tracheophyta</taxon>
        <taxon>Spermatophyta</taxon>
        <taxon>Magnoliopsida</taxon>
        <taxon>eudicotyledons</taxon>
        <taxon>Gunneridae</taxon>
        <taxon>Pentapetalae</taxon>
        <taxon>asterids</taxon>
        <taxon>Cornales</taxon>
        <taxon>Nyssaceae</taxon>
        <taxon>Davidia</taxon>
    </lineage>
</organism>
<evidence type="ECO:0000256" key="1">
    <source>
        <dbReference type="ARBA" id="ARBA00022614"/>
    </source>
</evidence>
<keyword evidence="2" id="KW-0611">Plant defense</keyword>
<dbReference type="InterPro" id="IPR042197">
    <property type="entry name" value="Apaf_helical"/>
</dbReference>
<accession>A0A5B7B173</accession>
<sequence>MWHIHDRLLENTATFDNVYWVTISQQLSIHDLQNDIAKEIGLDPLDEEDERKRAAKLSKALLRRKKCVLILDDLRIHFPPEKVGIPTQVNGCKLILTTRSLGVCRKMGRQETVQVKPLTVEEAETLFMENLGLNIPLAPEMKLIVKECDGLPLQIKNVAERLRGVDDINEWRNTLNEVRELKNWLND</sequence>
<dbReference type="PANTHER" id="PTHR36766">
    <property type="entry name" value="PLANT BROAD-SPECTRUM MILDEW RESISTANCE PROTEIN RPW8"/>
    <property type="match status" value="1"/>
</dbReference>
<dbReference type="InterPro" id="IPR027417">
    <property type="entry name" value="P-loop_NTPase"/>
</dbReference>
<evidence type="ECO:0000313" key="4">
    <source>
        <dbReference type="EMBL" id="MPA61321.1"/>
    </source>
</evidence>
<proteinExistence type="predicted"/>
<reference evidence="4" key="1">
    <citation type="submission" date="2019-08" db="EMBL/GenBank/DDBJ databases">
        <title>Reference gene set and small RNA set construction with multiple tissues from Davidia involucrata Baill.</title>
        <authorList>
            <person name="Yang H."/>
            <person name="Zhou C."/>
            <person name="Li G."/>
            <person name="Wang J."/>
            <person name="Gao P."/>
            <person name="Wang M."/>
            <person name="Wang R."/>
            <person name="Zhao Y."/>
        </authorList>
    </citation>
    <scope>NUCLEOTIDE SEQUENCE</scope>
    <source>
        <tissue evidence="4">Mixed with DoveR01_LX</tissue>
    </source>
</reference>
<dbReference type="EMBL" id="GHES01030762">
    <property type="protein sequence ID" value="MPA61321.1"/>
    <property type="molecule type" value="Transcribed_RNA"/>
</dbReference>
<dbReference type="SUPFAM" id="SSF52540">
    <property type="entry name" value="P-loop containing nucleoside triphosphate hydrolases"/>
    <property type="match status" value="1"/>
</dbReference>
<keyword evidence="1" id="KW-0433">Leucine-rich repeat</keyword>
<dbReference type="GO" id="GO:0043531">
    <property type="term" value="F:ADP binding"/>
    <property type="evidence" value="ECO:0007669"/>
    <property type="project" value="InterPro"/>
</dbReference>
<dbReference type="AlphaFoldDB" id="A0A5B7B173"/>